<keyword evidence="8" id="KW-1133">Transmembrane helix</keyword>
<evidence type="ECO:0000256" key="2">
    <source>
        <dbReference type="ARBA" id="ARBA00022448"/>
    </source>
</evidence>
<geneLocation type="mitochondrion" evidence="9"/>
<keyword evidence="2" id="KW-0813">Transport</keyword>
<dbReference type="GO" id="GO:0015986">
    <property type="term" value="P:proton motive force-driven ATP synthesis"/>
    <property type="evidence" value="ECO:0007669"/>
    <property type="project" value="InterPro"/>
</dbReference>
<reference evidence="9" key="1">
    <citation type="journal article" date="2016" name="Mitochondrial DNA Part B Resour">
        <title>Organellar genome analysis of the marine red alga Dasya binghamiae (Dasyaceae, Rhodophyta) reveals an uncharacteristic florideophyte mitogenome structure.</title>
        <authorList>
            <person name="Tamayo D.A."/>
            <person name="Hughey J.R."/>
        </authorList>
    </citation>
    <scope>NUCLEOTIDE SEQUENCE</scope>
</reference>
<evidence type="ECO:0000256" key="4">
    <source>
        <dbReference type="ARBA" id="ARBA00022781"/>
    </source>
</evidence>
<keyword evidence="4" id="KW-0375">Hydrogen ion transport</keyword>
<name>A0A1C8XRS2_9FLOR</name>
<dbReference type="GO" id="GO:0031966">
    <property type="term" value="C:mitochondrial membrane"/>
    <property type="evidence" value="ECO:0007669"/>
    <property type="project" value="UniProtKB-SubCell"/>
</dbReference>
<gene>
    <name evidence="9" type="primary">ymf39</name>
</gene>
<evidence type="ECO:0000256" key="7">
    <source>
        <dbReference type="ARBA" id="ARBA00023136"/>
    </source>
</evidence>
<dbReference type="InterPro" id="IPR008688">
    <property type="entry name" value="ATP_synth_Bsub_B/MI25"/>
</dbReference>
<dbReference type="GO" id="GO:0015078">
    <property type="term" value="F:proton transmembrane transporter activity"/>
    <property type="evidence" value="ECO:0007669"/>
    <property type="project" value="InterPro"/>
</dbReference>
<evidence type="ECO:0000313" key="9">
    <source>
        <dbReference type="EMBL" id="AOH77185.1"/>
    </source>
</evidence>
<dbReference type="GeneID" id="29071412"/>
<protein>
    <submittedName>
        <fullName evidence="9">ATP synthase B chain</fullName>
    </submittedName>
</protein>
<comment type="subcellular location">
    <subcellularLocation>
        <location evidence="1">Mitochondrion membrane</location>
    </subcellularLocation>
</comment>
<sequence length="179" mass="21446">MNFLIFIIISIILISQDFLLFNEEFLILLCFIGFCWVFLDNVGSSVDSSFKEKSDKIQTDILVSYDNILQVFKKKINLNSKKIKLYTFFLKIKNYYLNFNLFIIKNLNNFQTTKKQIIFKNKLLFVYNLEQQFFKLITLLILTKIKKLVFLNIFYKSNIKISNFICTNKICLREYLKTI</sequence>
<accession>A0A1C8XRS2</accession>
<dbReference type="EMBL" id="KX247283">
    <property type="protein sequence ID" value="AOH77185.1"/>
    <property type="molecule type" value="Genomic_DNA"/>
</dbReference>
<proteinExistence type="predicted"/>
<evidence type="ECO:0000256" key="5">
    <source>
        <dbReference type="ARBA" id="ARBA00023065"/>
    </source>
</evidence>
<evidence type="ECO:0000256" key="3">
    <source>
        <dbReference type="ARBA" id="ARBA00022547"/>
    </source>
</evidence>
<organism evidence="9">
    <name type="scientific">Dasya binghamiae</name>
    <dbReference type="NCBI Taxonomy" id="1896963"/>
    <lineage>
        <taxon>Eukaryota</taxon>
        <taxon>Rhodophyta</taxon>
        <taxon>Florideophyceae</taxon>
        <taxon>Rhodymeniophycidae</taxon>
        <taxon>Ceramiales</taxon>
        <taxon>Dasyaceae</taxon>
        <taxon>Dasya</taxon>
    </lineage>
</organism>
<evidence type="ECO:0000256" key="6">
    <source>
        <dbReference type="ARBA" id="ARBA00023128"/>
    </source>
</evidence>
<evidence type="ECO:0000256" key="8">
    <source>
        <dbReference type="SAM" id="Phobius"/>
    </source>
</evidence>
<dbReference type="RefSeq" id="YP_009295173.1">
    <property type="nucleotide sequence ID" value="NC_031160.1"/>
</dbReference>
<keyword evidence="6 9" id="KW-0496">Mitochondrion</keyword>
<keyword evidence="7 8" id="KW-0472">Membrane</keyword>
<evidence type="ECO:0000256" key="1">
    <source>
        <dbReference type="ARBA" id="ARBA00004325"/>
    </source>
</evidence>
<dbReference type="GO" id="GO:0045259">
    <property type="term" value="C:proton-transporting ATP synthase complex"/>
    <property type="evidence" value="ECO:0007669"/>
    <property type="project" value="UniProtKB-KW"/>
</dbReference>
<keyword evidence="5" id="KW-0406">Ion transport</keyword>
<keyword evidence="8" id="KW-0812">Transmembrane</keyword>
<dbReference type="AlphaFoldDB" id="A0A1C8XRS2"/>
<keyword evidence="3" id="KW-0138">CF(0)</keyword>
<feature type="transmembrane region" description="Helical" evidence="8">
    <location>
        <begin position="25"/>
        <end position="43"/>
    </location>
</feature>
<dbReference type="Pfam" id="PF05405">
    <property type="entry name" value="Mt_ATP-synt_B"/>
    <property type="match status" value="1"/>
</dbReference>